<feature type="domain" description="Flavin reductase like" evidence="2">
    <location>
        <begin position="21"/>
        <end position="166"/>
    </location>
</feature>
<dbReference type="AlphaFoldDB" id="A0A8I0DVB2"/>
<dbReference type="InterPro" id="IPR012349">
    <property type="entry name" value="Split_barrel_FMN-bd"/>
</dbReference>
<accession>A0A8I0DVB2</accession>
<evidence type="ECO:0000256" key="1">
    <source>
        <dbReference type="ARBA" id="ARBA00038054"/>
    </source>
</evidence>
<dbReference type="EMBL" id="JACOOX010000004">
    <property type="protein sequence ID" value="MBC5663011.1"/>
    <property type="molecule type" value="Genomic_DNA"/>
</dbReference>
<keyword evidence="4" id="KW-1185">Reference proteome</keyword>
<evidence type="ECO:0000313" key="4">
    <source>
        <dbReference type="Proteomes" id="UP000615234"/>
    </source>
</evidence>
<dbReference type="Proteomes" id="UP000615234">
    <property type="component" value="Unassembled WGS sequence"/>
</dbReference>
<reference evidence="3 4" key="1">
    <citation type="submission" date="2020-08" db="EMBL/GenBank/DDBJ databases">
        <title>Genome public.</title>
        <authorList>
            <person name="Liu C."/>
            <person name="Sun Q."/>
        </authorList>
    </citation>
    <scope>NUCLEOTIDE SEQUENCE [LARGE SCALE GENOMIC DNA]</scope>
    <source>
        <strain evidence="3 4">NSJ-10</strain>
    </source>
</reference>
<gene>
    <name evidence="3" type="ORF">H8S09_08915</name>
</gene>
<dbReference type="GO" id="GO:0016646">
    <property type="term" value="F:oxidoreductase activity, acting on the CH-NH group of donors, NAD or NADP as acceptor"/>
    <property type="evidence" value="ECO:0007669"/>
    <property type="project" value="UniProtKB-ARBA"/>
</dbReference>
<evidence type="ECO:0000313" key="3">
    <source>
        <dbReference type="EMBL" id="MBC5663011.1"/>
    </source>
</evidence>
<dbReference type="SUPFAM" id="SSF50475">
    <property type="entry name" value="FMN-binding split barrel"/>
    <property type="match status" value="1"/>
</dbReference>
<protein>
    <submittedName>
        <fullName evidence="3">Flavin reductase family protein</fullName>
    </submittedName>
</protein>
<comment type="caution">
    <text evidence="3">The sequence shown here is derived from an EMBL/GenBank/DDBJ whole genome shotgun (WGS) entry which is preliminary data.</text>
</comment>
<dbReference type="RefSeq" id="WP_021944623.1">
    <property type="nucleotide sequence ID" value="NZ_JACOOX010000004.1"/>
</dbReference>
<proteinExistence type="inferred from homology"/>
<dbReference type="PANTHER" id="PTHR43567:SF5">
    <property type="entry name" value="HYPOTHETICAL CYTOSOLIC PROTEIN"/>
    <property type="match status" value="1"/>
</dbReference>
<evidence type="ECO:0000259" key="2">
    <source>
        <dbReference type="Pfam" id="PF01613"/>
    </source>
</evidence>
<sequence length="169" mass="19207">MKEINAEELKGNLIEMINKKWALVTAGDHEKANTMTVSWGSFGEFWSKPVITIYIRPQRYTKQFIDEQKEFSVCVLPEEYRKALTYCGRTSGKDVADKFAGAGITLDFCGDVPVIKEAGITLICRKMCEGDIDPATFADPEEGAKVYPDKDYHRYYIAEIEKVLVPDEY</sequence>
<dbReference type="Pfam" id="PF01613">
    <property type="entry name" value="Flavin_Reduct"/>
    <property type="match status" value="1"/>
</dbReference>
<dbReference type="Gene3D" id="2.30.110.10">
    <property type="entry name" value="Electron Transport, Fmn-binding Protein, Chain A"/>
    <property type="match status" value="1"/>
</dbReference>
<dbReference type="InterPro" id="IPR002563">
    <property type="entry name" value="Flavin_Rdtase-like_dom"/>
</dbReference>
<comment type="similarity">
    <text evidence="1">Belongs to the flavoredoxin family.</text>
</comment>
<dbReference type="PANTHER" id="PTHR43567">
    <property type="entry name" value="FLAVOREDOXIN-RELATED-RELATED"/>
    <property type="match status" value="1"/>
</dbReference>
<name>A0A8I0DVB2_9FIRM</name>
<organism evidence="3 4">
    <name type="scientific">Coprococcus hominis</name>
    <name type="common">ex Liu et al. 2022</name>
    <dbReference type="NCBI Taxonomy" id="2763039"/>
    <lineage>
        <taxon>Bacteria</taxon>
        <taxon>Bacillati</taxon>
        <taxon>Bacillota</taxon>
        <taxon>Clostridia</taxon>
        <taxon>Lachnospirales</taxon>
        <taxon>Lachnospiraceae</taxon>
        <taxon>Coprococcus</taxon>
    </lineage>
</organism>
<dbReference type="InterPro" id="IPR052174">
    <property type="entry name" value="Flavoredoxin"/>
</dbReference>
<dbReference type="GO" id="GO:0010181">
    <property type="term" value="F:FMN binding"/>
    <property type="evidence" value="ECO:0007669"/>
    <property type="project" value="InterPro"/>
</dbReference>